<dbReference type="Gene3D" id="2.20.110.10">
    <property type="entry name" value="Histone H3 K4-specific methyltransferase SET7/9 N-terminal domain"/>
    <property type="match status" value="2"/>
</dbReference>
<keyword evidence="3" id="KW-0966">Cell projection</keyword>
<dbReference type="SMART" id="SM00698">
    <property type="entry name" value="MORN"/>
    <property type="match status" value="5"/>
</dbReference>
<evidence type="ECO:0000256" key="3">
    <source>
        <dbReference type="ARBA" id="ARBA00023273"/>
    </source>
</evidence>
<dbReference type="PANTHER" id="PTHR46614">
    <property type="entry name" value="MORN REPEAT-CONTAINING PROTEIN 4"/>
    <property type="match status" value="1"/>
</dbReference>
<evidence type="ECO:0000313" key="4">
    <source>
        <dbReference type="EMBL" id="CAI2377776.1"/>
    </source>
</evidence>
<evidence type="ECO:0000256" key="1">
    <source>
        <dbReference type="ARBA" id="ARBA00004316"/>
    </source>
</evidence>
<gene>
    <name evidence="4" type="ORF">ECRASSUSDP1_LOCUS19165</name>
</gene>
<comment type="subcellular location">
    <subcellularLocation>
        <location evidence="1">Cell projection</location>
    </subcellularLocation>
</comment>
<organism evidence="4 5">
    <name type="scientific">Euplotes crassus</name>
    <dbReference type="NCBI Taxonomy" id="5936"/>
    <lineage>
        <taxon>Eukaryota</taxon>
        <taxon>Sar</taxon>
        <taxon>Alveolata</taxon>
        <taxon>Ciliophora</taxon>
        <taxon>Intramacronucleata</taxon>
        <taxon>Spirotrichea</taxon>
        <taxon>Hypotrichia</taxon>
        <taxon>Euplotida</taxon>
        <taxon>Euplotidae</taxon>
        <taxon>Moneuplotes</taxon>
    </lineage>
</organism>
<comment type="caution">
    <text evidence="4">The sequence shown here is derived from an EMBL/GenBank/DDBJ whole genome shotgun (WGS) entry which is preliminary data.</text>
</comment>
<dbReference type="InterPro" id="IPR052315">
    <property type="entry name" value="MORN4"/>
</dbReference>
<dbReference type="EMBL" id="CAMPGE010019443">
    <property type="protein sequence ID" value="CAI2377776.1"/>
    <property type="molecule type" value="Genomic_DNA"/>
</dbReference>
<evidence type="ECO:0008006" key="6">
    <source>
        <dbReference type="Google" id="ProtNLM"/>
    </source>
</evidence>
<reference evidence="4" key="1">
    <citation type="submission" date="2023-07" db="EMBL/GenBank/DDBJ databases">
        <authorList>
            <consortium name="AG Swart"/>
            <person name="Singh M."/>
            <person name="Singh A."/>
            <person name="Seah K."/>
            <person name="Emmerich C."/>
        </authorList>
    </citation>
    <scope>NUCLEOTIDE SEQUENCE</scope>
    <source>
        <strain evidence="4">DP1</strain>
    </source>
</reference>
<dbReference type="GO" id="GO:0048678">
    <property type="term" value="P:response to axon injury"/>
    <property type="evidence" value="ECO:0007669"/>
    <property type="project" value="TreeGrafter"/>
</dbReference>
<sequence length="295" mass="33437">MEGVERFNFLAQKSFRFDLSQEEYLELKELLKIEDNFWVYYPQAMGVMTEMMSESVFKIYASLQKPSIKYLSSPGLEFVPITKHDHWDSFYFGQKNRKTCAKEGVGIEINSQGQVCHGTFINGLANGKGTLITSSDLSYYNGEFVDNCFEGTGTFVLNSGYRYEGQWRTGKRNGFGIEIYPNGDVYEGDFVDNKNEGYGKLACSSGYICEGQWEDNALNGYSSVSWSHGMEYFGNYKNGKNYGIGNLTKPDGRSLSGKWAQSKCEEGIYSDTKGREYKIPYEISSEKAMSMLKSK</sequence>
<dbReference type="SUPFAM" id="SSF82185">
    <property type="entry name" value="Histone H3 K4-specific methyltransferase SET7/9 N-terminal domain"/>
    <property type="match status" value="1"/>
</dbReference>
<dbReference type="Proteomes" id="UP001295684">
    <property type="component" value="Unassembled WGS sequence"/>
</dbReference>
<dbReference type="PANTHER" id="PTHR46614:SF1">
    <property type="entry name" value="MORN REPEAT-CONTAINING PROTEIN 4"/>
    <property type="match status" value="1"/>
</dbReference>
<proteinExistence type="predicted"/>
<name>A0AAD1XS85_EUPCR</name>
<evidence type="ECO:0000313" key="5">
    <source>
        <dbReference type="Proteomes" id="UP001295684"/>
    </source>
</evidence>
<keyword evidence="2" id="KW-0677">Repeat</keyword>
<dbReference type="Pfam" id="PF02493">
    <property type="entry name" value="MORN"/>
    <property type="match status" value="5"/>
</dbReference>
<dbReference type="AlphaFoldDB" id="A0AAD1XS85"/>
<keyword evidence="5" id="KW-1185">Reference proteome</keyword>
<protein>
    <recommendedName>
        <fullName evidence="6">MORN repeat protein</fullName>
    </recommendedName>
</protein>
<accession>A0AAD1XS85</accession>
<evidence type="ECO:0000256" key="2">
    <source>
        <dbReference type="ARBA" id="ARBA00022737"/>
    </source>
</evidence>
<dbReference type="InterPro" id="IPR003409">
    <property type="entry name" value="MORN"/>
</dbReference>
<dbReference type="GO" id="GO:0042995">
    <property type="term" value="C:cell projection"/>
    <property type="evidence" value="ECO:0007669"/>
    <property type="project" value="UniProtKB-SubCell"/>
</dbReference>